<dbReference type="PATRIC" id="fig|44574.3.peg.3589"/>
<dbReference type="Proteomes" id="UP000034156">
    <property type="component" value="Chromosome"/>
</dbReference>
<proteinExistence type="predicted"/>
<keyword evidence="2" id="KW-1185">Reference proteome</keyword>
<reference evidence="1 2" key="2">
    <citation type="journal article" date="2016" name="Genome Announc.">
        <title>Genome Sequence of Nitrosomonas communis Strain Nm2, a Mesophilic Ammonia-Oxidizing Bacterium Isolated from Mediterranean Soil.</title>
        <authorList>
            <person name="Kozlowski J.A."/>
            <person name="Kits K.D."/>
            <person name="Stein L.Y."/>
        </authorList>
    </citation>
    <scope>NUCLEOTIDE SEQUENCE [LARGE SCALE GENOMIC DNA]</scope>
    <source>
        <strain evidence="1 2">Nm2</strain>
    </source>
</reference>
<dbReference type="KEGG" id="nco:AAW31_14825"/>
<protein>
    <submittedName>
        <fullName evidence="1">Uncharacterized protein</fullName>
    </submittedName>
</protein>
<gene>
    <name evidence="1" type="ORF">AAW31_14825</name>
</gene>
<dbReference type="AlphaFoldDB" id="A0A0F7KE71"/>
<organism evidence="1 2">
    <name type="scientific">Nitrosomonas communis</name>
    <dbReference type="NCBI Taxonomy" id="44574"/>
    <lineage>
        <taxon>Bacteria</taxon>
        <taxon>Pseudomonadati</taxon>
        <taxon>Pseudomonadota</taxon>
        <taxon>Betaproteobacteria</taxon>
        <taxon>Nitrosomonadales</taxon>
        <taxon>Nitrosomonadaceae</taxon>
        <taxon>Nitrosomonas</taxon>
    </lineage>
</organism>
<accession>A0A0F7KE71</accession>
<dbReference type="EMBL" id="CP011451">
    <property type="protein sequence ID" value="AKH38785.1"/>
    <property type="molecule type" value="Genomic_DNA"/>
</dbReference>
<name>A0A0F7KE71_9PROT</name>
<evidence type="ECO:0000313" key="1">
    <source>
        <dbReference type="EMBL" id="AKH38785.1"/>
    </source>
</evidence>
<reference evidence="2" key="1">
    <citation type="submission" date="2015-05" db="EMBL/GenBank/DDBJ databases">
        <title>Draft genome of Nitrosomonas communis strain Nm2.</title>
        <authorList>
            <person name="Kozlowski J.A."/>
            <person name="Kits K.D."/>
            <person name="Stein L.Y."/>
        </authorList>
    </citation>
    <scope>NUCLEOTIDE SEQUENCE [LARGE SCALE GENOMIC DNA]</scope>
    <source>
        <strain evidence="2">Nm2</strain>
    </source>
</reference>
<sequence>MYIDNNFVCYKIFILDGVKLRSHRVSVICFKANSKKNDAAAFIRYIEDDTERRVPRKLGRATVIIPILGMIAEKIVLMIKR</sequence>
<evidence type="ECO:0000313" key="2">
    <source>
        <dbReference type="Proteomes" id="UP000034156"/>
    </source>
</evidence>